<proteinExistence type="predicted"/>
<reference evidence="1" key="1">
    <citation type="submission" date="2022-12" db="EMBL/GenBank/DDBJ databases">
        <title>Genome assemblies of Blomia tropicalis.</title>
        <authorList>
            <person name="Cui Y."/>
        </authorList>
    </citation>
    <scope>NUCLEOTIDE SEQUENCE</scope>
    <source>
        <tissue evidence="1">Adult mites</tissue>
    </source>
</reference>
<dbReference type="EMBL" id="JAPWDV010000001">
    <property type="protein sequence ID" value="KAJ6225649.1"/>
    <property type="molecule type" value="Genomic_DNA"/>
</dbReference>
<name>A0A9Q0MHM4_BLOTA</name>
<dbReference type="Proteomes" id="UP001142055">
    <property type="component" value="Chromosome 1"/>
</dbReference>
<dbReference type="AlphaFoldDB" id="A0A9Q0MHM4"/>
<protein>
    <submittedName>
        <fullName evidence="1">Uncharacterized protein</fullName>
    </submittedName>
</protein>
<comment type="caution">
    <text evidence="1">The sequence shown here is derived from an EMBL/GenBank/DDBJ whole genome shotgun (WGS) entry which is preliminary data.</text>
</comment>
<evidence type="ECO:0000313" key="1">
    <source>
        <dbReference type="EMBL" id="KAJ6225649.1"/>
    </source>
</evidence>
<gene>
    <name evidence="1" type="ORF">RDWZM_004194</name>
</gene>
<evidence type="ECO:0000313" key="2">
    <source>
        <dbReference type="Proteomes" id="UP001142055"/>
    </source>
</evidence>
<keyword evidence="2" id="KW-1185">Reference proteome</keyword>
<organism evidence="1 2">
    <name type="scientific">Blomia tropicalis</name>
    <name type="common">Mite</name>
    <dbReference type="NCBI Taxonomy" id="40697"/>
    <lineage>
        <taxon>Eukaryota</taxon>
        <taxon>Metazoa</taxon>
        <taxon>Ecdysozoa</taxon>
        <taxon>Arthropoda</taxon>
        <taxon>Chelicerata</taxon>
        <taxon>Arachnida</taxon>
        <taxon>Acari</taxon>
        <taxon>Acariformes</taxon>
        <taxon>Sarcoptiformes</taxon>
        <taxon>Astigmata</taxon>
        <taxon>Glycyphagoidea</taxon>
        <taxon>Echimyopodidae</taxon>
        <taxon>Blomia</taxon>
    </lineage>
</organism>
<accession>A0A9Q0MHM4</accession>
<sequence>MFVSNLHHDISICLLVNVSNRRGPQILVQSDEKSNETPVDHSSTNIDKENIDLKDESLSKFVNLSDHSIKKIEMIEYGYFVANIETLFATFLIPVLRQI</sequence>